<comment type="caution">
    <text evidence="2">The sequence shown here is derived from an EMBL/GenBank/DDBJ whole genome shotgun (WGS) entry which is preliminary data.</text>
</comment>
<reference evidence="2" key="1">
    <citation type="journal article" date="2020" name="G3 (Bethesda)">
        <title>High-Quality Assemblies for Three Invasive Social Wasps from the &lt;i&gt;Vespula&lt;/i&gt; Genus.</title>
        <authorList>
            <person name="Harrop T.W.R."/>
            <person name="Guhlin J."/>
            <person name="McLaughlin G.M."/>
            <person name="Permina E."/>
            <person name="Stockwell P."/>
            <person name="Gilligan J."/>
            <person name="Le Lec M.F."/>
            <person name="Gruber M.A.M."/>
            <person name="Quinn O."/>
            <person name="Lovegrove M."/>
            <person name="Duncan E.J."/>
            <person name="Remnant E.J."/>
            <person name="Van Eeckhoven J."/>
            <person name="Graham B."/>
            <person name="Knapp R.A."/>
            <person name="Langford K.W."/>
            <person name="Kronenberg Z."/>
            <person name="Press M.O."/>
            <person name="Eacker S.M."/>
            <person name="Wilson-Rankin E.E."/>
            <person name="Purcell J."/>
            <person name="Lester P.J."/>
            <person name="Dearden P.K."/>
        </authorList>
    </citation>
    <scope>NUCLEOTIDE SEQUENCE</scope>
    <source>
        <strain evidence="2">Linc-1</strain>
    </source>
</reference>
<gene>
    <name evidence="2" type="ORF">HZH68_006267</name>
</gene>
<evidence type="ECO:0000313" key="3">
    <source>
        <dbReference type="Proteomes" id="UP000617340"/>
    </source>
</evidence>
<name>A0A834NDI3_VESGE</name>
<protein>
    <submittedName>
        <fullName evidence="2">Uncharacterized protein</fullName>
    </submittedName>
</protein>
<evidence type="ECO:0000256" key="1">
    <source>
        <dbReference type="SAM" id="MobiDB-lite"/>
    </source>
</evidence>
<organism evidence="2 3">
    <name type="scientific">Vespula germanica</name>
    <name type="common">German yellow jacket</name>
    <name type="synonym">Paravespula germanica</name>
    <dbReference type="NCBI Taxonomy" id="30212"/>
    <lineage>
        <taxon>Eukaryota</taxon>
        <taxon>Metazoa</taxon>
        <taxon>Ecdysozoa</taxon>
        <taxon>Arthropoda</taxon>
        <taxon>Hexapoda</taxon>
        <taxon>Insecta</taxon>
        <taxon>Pterygota</taxon>
        <taxon>Neoptera</taxon>
        <taxon>Endopterygota</taxon>
        <taxon>Hymenoptera</taxon>
        <taxon>Apocrita</taxon>
        <taxon>Aculeata</taxon>
        <taxon>Vespoidea</taxon>
        <taxon>Vespidae</taxon>
        <taxon>Vespinae</taxon>
        <taxon>Vespula</taxon>
    </lineage>
</organism>
<proteinExistence type="predicted"/>
<feature type="compositionally biased region" description="Low complexity" evidence="1">
    <location>
        <begin position="30"/>
        <end position="45"/>
    </location>
</feature>
<sequence>MPTFTNFFPLLKLFLRPPMETVKGDCITASNSNNNYYNDNNNSNNNDDDDDGKIRSPYIRFVVTNVSKDWTP</sequence>
<feature type="region of interest" description="Disordered" evidence="1">
    <location>
        <begin position="30"/>
        <end position="54"/>
    </location>
</feature>
<evidence type="ECO:0000313" key="2">
    <source>
        <dbReference type="EMBL" id="KAF7403473.1"/>
    </source>
</evidence>
<keyword evidence="3" id="KW-1185">Reference proteome</keyword>
<dbReference type="AlphaFoldDB" id="A0A834NDI3"/>
<dbReference type="Proteomes" id="UP000617340">
    <property type="component" value="Unassembled WGS sequence"/>
</dbReference>
<dbReference type="EMBL" id="JACSDZ010000005">
    <property type="protein sequence ID" value="KAF7403473.1"/>
    <property type="molecule type" value="Genomic_DNA"/>
</dbReference>
<accession>A0A834NDI3</accession>